<evidence type="ECO:0000256" key="5">
    <source>
        <dbReference type="ARBA" id="ARBA00023242"/>
    </source>
</evidence>
<keyword evidence="7" id="KW-1185">Reference proteome</keyword>
<dbReference type="Proteomes" id="UP000242715">
    <property type="component" value="Unassembled WGS sequence"/>
</dbReference>
<comment type="subcellular location">
    <subcellularLocation>
        <location evidence="1">Nucleus</location>
    </subcellularLocation>
</comment>
<keyword evidence="3" id="KW-0238">DNA-binding</keyword>
<organism evidence="6 7">
    <name type="scientific">Trifolium subterraneum</name>
    <name type="common">Subterranean clover</name>
    <dbReference type="NCBI Taxonomy" id="3900"/>
    <lineage>
        <taxon>Eukaryota</taxon>
        <taxon>Viridiplantae</taxon>
        <taxon>Streptophyta</taxon>
        <taxon>Embryophyta</taxon>
        <taxon>Tracheophyta</taxon>
        <taxon>Spermatophyta</taxon>
        <taxon>Magnoliopsida</taxon>
        <taxon>eudicotyledons</taxon>
        <taxon>Gunneridae</taxon>
        <taxon>Pentapetalae</taxon>
        <taxon>rosids</taxon>
        <taxon>fabids</taxon>
        <taxon>Fabales</taxon>
        <taxon>Fabaceae</taxon>
        <taxon>Papilionoideae</taxon>
        <taxon>50 kb inversion clade</taxon>
        <taxon>NPAAA clade</taxon>
        <taxon>Hologalegina</taxon>
        <taxon>IRL clade</taxon>
        <taxon>Trifolieae</taxon>
        <taxon>Trifolium</taxon>
    </lineage>
</organism>
<dbReference type="OrthoDB" id="10376804at2759"/>
<keyword evidence="5" id="KW-0539">Nucleus</keyword>
<gene>
    <name evidence="6" type="ORF">TSUD_310860</name>
</gene>
<dbReference type="EMBL" id="DF973533">
    <property type="protein sequence ID" value="GAU33678.1"/>
    <property type="molecule type" value="Genomic_DNA"/>
</dbReference>
<keyword evidence="4" id="KW-0804">Transcription</keyword>
<proteinExistence type="predicted"/>
<evidence type="ECO:0000256" key="1">
    <source>
        <dbReference type="ARBA" id="ARBA00004123"/>
    </source>
</evidence>
<protein>
    <recommendedName>
        <fullName evidence="8">TF-B3 domain-containing protein</fullName>
    </recommendedName>
</protein>
<evidence type="ECO:0008006" key="8">
    <source>
        <dbReference type="Google" id="ProtNLM"/>
    </source>
</evidence>
<accession>A0A2Z6MMX1</accession>
<dbReference type="GO" id="GO:0005634">
    <property type="term" value="C:nucleus"/>
    <property type="evidence" value="ECO:0007669"/>
    <property type="project" value="UniProtKB-SubCell"/>
</dbReference>
<name>A0A2Z6MMX1_TRISU</name>
<evidence type="ECO:0000313" key="6">
    <source>
        <dbReference type="EMBL" id="GAU33678.1"/>
    </source>
</evidence>
<dbReference type="AlphaFoldDB" id="A0A2Z6MMX1"/>
<dbReference type="SUPFAM" id="SSF101936">
    <property type="entry name" value="DNA-binding pseudobarrel domain"/>
    <property type="match status" value="1"/>
</dbReference>
<evidence type="ECO:0000256" key="2">
    <source>
        <dbReference type="ARBA" id="ARBA00023015"/>
    </source>
</evidence>
<evidence type="ECO:0000256" key="3">
    <source>
        <dbReference type="ARBA" id="ARBA00023125"/>
    </source>
</evidence>
<evidence type="ECO:0000256" key="4">
    <source>
        <dbReference type="ARBA" id="ARBA00023163"/>
    </source>
</evidence>
<reference evidence="7" key="1">
    <citation type="journal article" date="2017" name="Front. Plant Sci.">
        <title>Climate Clever Clovers: New Paradigm to Reduce the Environmental Footprint of Ruminants by Breeding Low Methanogenic Forages Utilizing Haplotype Variation.</title>
        <authorList>
            <person name="Kaur P."/>
            <person name="Appels R."/>
            <person name="Bayer P.E."/>
            <person name="Keeble-Gagnere G."/>
            <person name="Wang J."/>
            <person name="Hirakawa H."/>
            <person name="Shirasawa K."/>
            <person name="Vercoe P."/>
            <person name="Stefanova K."/>
            <person name="Durmic Z."/>
            <person name="Nichols P."/>
            <person name="Revell C."/>
            <person name="Isobe S.N."/>
            <person name="Edwards D."/>
            <person name="Erskine W."/>
        </authorList>
    </citation>
    <scope>NUCLEOTIDE SEQUENCE [LARGE SCALE GENOMIC DNA]</scope>
    <source>
        <strain evidence="7">cv. Daliak</strain>
    </source>
</reference>
<sequence length="169" mass="19439">MHPNPTTARDKLIAQLQVKYNTYIVEFDINEGAIMLPNMFARDFGNEVRRFATLVDPLGNQFRVLVEKIKGNVYLTWEWFALKDFYNIPVGVWVLLLYTRLGSFGIILKDRLGQVIDPPPFVPPIKFNTDLSRVGTKFVDDLLESTELLSYEHHGSSFGIAYEKKINIL</sequence>
<keyword evidence="2" id="KW-0805">Transcription regulation</keyword>
<evidence type="ECO:0000313" key="7">
    <source>
        <dbReference type="Proteomes" id="UP000242715"/>
    </source>
</evidence>
<dbReference type="GO" id="GO:0003677">
    <property type="term" value="F:DNA binding"/>
    <property type="evidence" value="ECO:0007669"/>
    <property type="project" value="UniProtKB-KW"/>
</dbReference>
<dbReference type="InterPro" id="IPR015300">
    <property type="entry name" value="DNA-bd_pseudobarrel_sf"/>
</dbReference>